<protein>
    <submittedName>
        <fullName evidence="1">Spore coat associated protein CotJA</fullName>
    </submittedName>
</protein>
<name>A0ABV8VU07_9BACI</name>
<comment type="caution">
    <text evidence="1">The sequence shown here is derived from an EMBL/GenBank/DDBJ whole genome shotgun (WGS) entry which is preliminary data.</text>
</comment>
<sequence>MEQTSIKYYHPYVSPFDPCPPKRIKYYSTPPNLYIRFQPMNTAQFPIEEALYRGTLWKCLYDPYPPKREEG</sequence>
<accession>A0ABV8VU07</accession>
<proteinExistence type="predicted"/>
<dbReference type="Proteomes" id="UP001595880">
    <property type="component" value="Unassembled WGS sequence"/>
</dbReference>
<evidence type="ECO:0000313" key="1">
    <source>
        <dbReference type="EMBL" id="MFC4387684.1"/>
    </source>
</evidence>
<keyword evidence="2" id="KW-1185">Reference proteome</keyword>
<dbReference type="InterPro" id="IPR020256">
    <property type="entry name" value="Spore_coat_CotJA"/>
</dbReference>
<dbReference type="RefSeq" id="WP_390197883.1">
    <property type="nucleotide sequence ID" value="NZ_JBHSDV010000001.1"/>
</dbReference>
<evidence type="ECO:0000313" key="2">
    <source>
        <dbReference type="Proteomes" id="UP001595880"/>
    </source>
</evidence>
<gene>
    <name evidence="1" type="ORF">ACFOZ1_07635</name>
</gene>
<reference evidence="2" key="1">
    <citation type="journal article" date="2019" name="Int. J. Syst. Evol. Microbiol.">
        <title>The Global Catalogue of Microorganisms (GCM) 10K type strain sequencing project: providing services to taxonomists for standard genome sequencing and annotation.</title>
        <authorList>
            <consortium name="The Broad Institute Genomics Platform"/>
            <consortium name="The Broad Institute Genome Sequencing Center for Infectious Disease"/>
            <person name="Wu L."/>
            <person name="Ma J."/>
        </authorList>
    </citation>
    <scope>NUCLEOTIDE SEQUENCE [LARGE SCALE GENOMIC DNA]</scope>
    <source>
        <strain evidence="2">KACC 14058</strain>
    </source>
</reference>
<organism evidence="1 2">
    <name type="scientific">Gracilibacillus marinus</name>
    <dbReference type="NCBI Taxonomy" id="630535"/>
    <lineage>
        <taxon>Bacteria</taxon>
        <taxon>Bacillati</taxon>
        <taxon>Bacillota</taxon>
        <taxon>Bacilli</taxon>
        <taxon>Bacillales</taxon>
        <taxon>Bacillaceae</taxon>
        <taxon>Gracilibacillus</taxon>
    </lineage>
</organism>
<dbReference type="Pfam" id="PF11007">
    <property type="entry name" value="CotJA"/>
    <property type="match status" value="1"/>
</dbReference>
<dbReference type="EMBL" id="JBHSDV010000001">
    <property type="protein sequence ID" value="MFC4387684.1"/>
    <property type="molecule type" value="Genomic_DNA"/>
</dbReference>